<dbReference type="Proteomes" id="UP000324585">
    <property type="component" value="Unassembled WGS sequence"/>
</dbReference>
<evidence type="ECO:0000256" key="2">
    <source>
        <dbReference type="SAM" id="SignalP"/>
    </source>
</evidence>
<dbReference type="EMBL" id="VRMN01000017">
    <property type="protein sequence ID" value="KAA8490998.1"/>
    <property type="molecule type" value="Genomic_DNA"/>
</dbReference>
<proteinExistence type="predicted"/>
<keyword evidence="1" id="KW-1133">Transmembrane helix</keyword>
<keyword evidence="1" id="KW-0812">Transmembrane</keyword>
<keyword evidence="2" id="KW-0732">Signal</keyword>
<feature type="signal peptide" evidence="2">
    <location>
        <begin position="1"/>
        <end position="31"/>
    </location>
</feature>
<evidence type="ECO:0000313" key="3">
    <source>
        <dbReference type="EMBL" id="KAA8490998.1"/>
    </source>
</evidence>
<keyword evidence="4" id="KW-1185">Reference proteome</keyword>
<dbReference type="OrthoDB" id="4875at2759"/>
<feature type="transmembrane region" description="Helical" evidence="1">
    <location>
        <begin position="622"/>
        <end position="648"/>
    </location>
</feature>
<evidence type="ECO:0000313" key="4">
    <source>
        <dbReference type="Proteomes" id="UP000324585"/>
    </source>
</evidence>
<sequence length="713" mass="76956">MAGDAVVLRRGCVVVLLTLLAVSYATGAARAQGSDFVAGEITSDVEGPVIIAQTNGSASDSLTFFLRPFANNDNVTDVNVITGEGQANTIISCAPDCDFNVATERGIGSGGYTVFNITVNFEFDYLPGLAVYTLEIFTSIRDGSPGSEPYTASFLALPRFDVLGFVILAPGTDRASPGSPDDPKIVSGELYSLDLGNYQDTLATPQYVMPVIGRYQAVASRFPYNDLLKQVVPVMGPPQNQTSDSDACPVAQQGGFDPATDDFPLDPGCGFKIFYSEATPDLDTLVLVINPYRVGMFNIEWEGNENVDINGMPFETLLRVTIASVPVPPTVSQFGRSYTFDYFGWEIFPWTLYNLVDPPRPSNDEMVGGFLSLGDPSQTMPEFQGSGLGGRLQVNANMSYTDLDAPLPSFQIYFLNLLGLTTVPSDAIEPGEALVPGMYAQYATTGVTPITQLPAANSQVRFSSSELCITGTLDNDDQRFNIIQFYVEFLLLDVASTSNNTCSKVIRAIRNNPDFGSLFGPIVPTSVSNSGRRRFLAGMDTSGRQVEADGVQIEMRAIVPAEGANRVRQDLDEYLDSDQFAMDVFVDPDWVRRGEGSTIETPSAVPTGTVDPGGASGGLPTWAIAVISVIAALLLILIIAVALFLILANKEEEDTESSYSSEGPALVPRPDDIMYQQAIVRDEYGRGEFSEPLEGEDFEMENGIRAEYPRIVA</sequence>
<protein>
    <submittedName>
        <fullName evidence="3">Uncharacterized protein</fullName>
    </submittedName>
</protein>
<gene>
    <name evidence="3" type="ORF">FVE85_9890</name>
</gene>
<name>A0A5J4YI83_PORPP</name>
<feature type="chain" id="PRO_5023897002" evidence="2">
    <location>
        <begin position="32"/>
        <end position="713"/>
    </location>
</feature>
<accession>A0A5J4YI83</accession>
<reference evidence="4" key="1">
    <citation type="journal article" date="2019" name="Nat. Commun.">
        <title>Expansion of phycobilisome linker gene families in mesophilic red algae.</title>
        <authorList>
            <person name="Lee J."/>
            <person name="Kim D."/>
            <person name="Bhattacharya D."/>
            <person name="Yoon H.S."/>
        </authorList>
    </citation>
    <scope>NUCLEOTIDE SEQUENCE [LARGE SCALE GENOMIC DNA]</scope>
    <source>
        <strain evidence="4">CCMP 1328</strain>
    </source>
</reference>
<keyword evidence="1" id="KW-0472">Membrane</keyword>
<evidence type="ECO:0000256" key="1">
    <source>
        <dbReference type="SAM" id="Phobius"/>
    </source>
</evidence>
<dbReference type="AlphaFoldDB" id="A0A5J4YI83"/>
<organism evidence="3 4">
    <name type="scientific">Porphyridium purpureum</name>
    <name type="common">Red alga</name>
    <name type="synonym">Porphyridium cruentum</name>
    <dbReference type="NCBI Taxonomy" id="35688"/>
    <lineage>
        <taxon>Eukaryota</taxon>
        <taxon>Rhodophyta</taxon>
        <taxon>Bangiophyceae</taxon>
        <taxon>Porphyridiales</taxon>
        <taxon>Porphyridiaceae</taxon>
        <taxon>Porphyridium</taxon>
    </lineage>
</organism>
<comment type="caution">
    <text evidence="3">The sequence shown here is derived from an EMBL/GenBank/DDBJ whole genome shotgun (WGS) entry which is preliminary data.</text>
</comment>